<sequence length="301" mass="33559">MKVLLTGSEGFVGRHLAEYLSSRGFGVVRVDKAESAGVRVDLTEERQVFNKLGGEAFDAVVHLAAIADIPAALRDPYLCYKVNCVGTLNMLELAARKGAARFIYFSSANYYGVPGRVPVEETDPPNPRTPYDYSKVVGERFAESYYVHNGLPVVVLRPWKAFGEYEPENKVVPRFVRACLRNEPIPLYNGGRDVTDPYHVENLCYAVELCLLREEAVGEVFNVGTGGRVSIRDLAELIKRLTSSSSELKLLPPRTEQEATPQVSIPSIEKIKTKLGYTPRVTLEEGLKRVIKYVKETMREG</sequence>
<reference evidence="3" key="1">
    <citation type="journal article" date="2020" name="ISME J.">
        <title>Gammaproteobacteria mediating utilization of methyl-, sulfur- and petroleum organic compounds in deep ocean hydrothermal plumes.</title>
        <authorList>
            <person name="Zhou Z."/>
            <person name="Liu Y."/>
            <person name="Pan J."/>
            <person name="Cron B.R."/>
            <person name="Toner B.M."/>
            <person name="Anantharaman K."/>
            <person name="Breier J.A."/>
            <person name="Dick G.J."/>
            <person name="Li M."/>
        </authorList>
    </citation>
    <scope>NUCLEOTIDE SEQUENCE</scope>
    <source>
        <strain evidence="3">SZUA-1515</strain>
    </source>
</reference>
<evidence type="ECO:0000259" key="2">
    <source>
        <dbReference type="Pfam" id="PF01370"/>
    </source>
</evidence>
<dbReference type="EMBL" id="DQVM01000056">
    <property type="protein sequence ID" value="HIQ29509.1"/>
    <property type="molecule type" value="Genomic_DNA"/>
</dbReference>
<dbReference type="Proteomes" id="UP000608579">
    <property type="component" value="Unassembled WGS sequence"/>
</dbReference>
<dbReference type="InterPro" id="IPR001509">
    <property type="entry name" value="Epimerase_deHydtase"/>
</dbReference>
<dbReference type="Gene3D" id="3.40.50.720">
    <property type="entry name" value="NAD(P)-binding Rossmann-like Domain"/>
    <property type="match status" value="1"/>
</dbReference>
<name>A0A833EBQ5_CALS0</name>
<protein>
    <submittedName>
        <fullName evidence="3">NAD-dependent epimerase/dehydratase family protein</fullName>
    </submittedName>
</protein>
<dbReference type="AlphaFoldDB" id="A0A833EBQ5"/>
<gene>
    <name evidence="3" type="ORF">EYH45_02985</name>
</gene>
<proteinExistence type="inferred from homology"/>
<dbReference type="PANTHER" id="PTHR43000">
    <property type="entry name" value="DTDP-D-GLUCOSE 4,6-DEHYDRATASE-RELATED"/>
    <property type="match status" value="1"/>
</dbReference>
<dbReference type="Pfam" id="PF01370">
    <property type="entry name" value="Epimerase"/>
    <property type="match status" value="1"/>
</dbReference>
<comment type="similarity">
    <text evidence="1">Belongs to the NAD(P)-dependent epimerase/dehydratase family.</text>
</comment>
<feature type="domain" description="NAD-dependent epimerase/dehydratase" evidence="2">
    <location>
        <begin position="3"/>
        <end position="224"/>
    </location>
</feature>
<dbReference type="SUPFAM" id="SSF51735">
    <property type="entry name" value="NAD(P)-binding Rossmann-fold domains"/>
    <property type="match status" value="1"/>
</dbReference>
<evidence type="ECO:0000313" key="4">
    <source>
        <dbReference type="Proteomes" id="UP000608579"/>
    </source>
</evidence>
<evidence type="ECO:0000313" key="3">
    <source>
        <dbReference type="EMBL" id="HIQ29509.1"/>
    </source>
</evidence>
<comment type="caution">
    <text evidence="3">The sequence shown here is derived from an EMBL/GenBank/DDBJ whole genome shotgun (WGS) entry which is preliminary data.</text>
</comment>
<accession>A0A833EBQ5</accession>
<evidence type="ECO:0000256" key="1">
    <source>
        <dbReference type="ARBA" id="ARBA00007637"/>
    </source>
</evidence>
<organism evidence="3 4">
    <name type="scientific">Caldiarchaeum subterraneum</name>
    <dbReference type="NCBI Taxonomy" id="311458"/>
    <lineage>
        <taxon>Archaea</taxon>
        <taxon>Nitrososphaerota</taxon>
        <taxon>Candidatus Caldarchaeales</taxon>
        <taxon>Candidatus Caldarchaeaceae</taxon>
        <taxon>Candidatus Caldarchaeum</taxon>
    </lineage>
</organism>
<dbReference type="InterPro" id="IPR036291">
    <property type="entry name" value="NAD(P)-bd_dom_sf"/>
</dbReference>